<dbReference type="Pfam" id="PF13349">
    <property type="entry name" value="DUF4097"/>
    <property type="match status" value="1"/>
</dbReference>
<gene>
    <name evidence="3" type="ORF">LJ739_15685</name>
</gene>
<protein>
    <submittedName>
        <fullName evidence="3">DUF4097 family beta strand repeat-containing protein</fullName>
    </submittedName>
</protein>
<evidence type="ECO:0000313" key="3">
    <source>
        <dbReference type="EMBL" id="MCC2617693.1"/>
    </source>
</evidence>
<dbReference type="RefSeq" id="WP_229162027.1">
    <property type="nucleotide sequence ID" value="NZ_JAJEWP010000005.1"/>
</dbReference>
<feature type="signal peptide" evidence="1">
    <location>
        <begin position="1"/>
        <end position="19"/>
    </location>
</feature>
<comment type="caution">
    <text evidence="3">The sequence shown here is derived from an EMBL/GenBank/DDBJ whole genome shotgun (WGS) entry which is preliminary data.</text>
</comment>
<reference evidence="3 4" key="1">
    <citation type="submission" date="2021-10" db="EMBL/GenBank/DDBJ databases">
        <title>Draft genome of Aestuariibacter halophilus JC2043.</title>
        <authorList>
            <person name="Emsley S.A."/>
            <person name="Pfannmuller K.M."/>
            <person name="Ushijima B."/>
            <person name="Saw J.H."/>
            <person name="Videau P."/>
        </authorList>
    </citation>
    <scope>NUCLEOTIDE SEQUENCE [LARGE SCALE GENOMIC DNA]</scope>
    <source>
        <strain evidence="3 4">JC2043</strain>
    </source>
</reference>
<dbReference type="Proteomes" id="UP001520878">
    <property type="component" value="Unassembled WGS sequence"/>
</dbReference>
<evidence type="ECO:0000259" key="2">
    <source>
        <dbReference type="Pfam" id="PF13349"/>
    </source>
</evidence>
<name>A0ABS8GB12_9ALTE</name>
<organism evidence="3 4">
    <name type="scientific">Fluctibacter halophilus</name>
    <dbReference type="NCBI Taxonomy" id="226011"/>
    <lineage>
        <taxon>Bacteria</taxon>
        <taxon>Pseudomonadati</taxon>
        <taxon>Pseudomonadota</taxon>
        <taxon>Gammaproteobacteria</taxon>
        <taxon>Alteromonadales</taxon>
        <taxon>Alteromonadaceae</taxon>
        <taxon>Fluctibacter</taxon>
    </lineage>
</organism>
<feature type="chain" id="PRO_5046820511" evidence="1">
    <location>
        <begin position="20"/>
        <end position="317"/>
    </location>
</feature>
<dbReference type="EMBL" id="JAJEWP010000005">
    <property type="protein sequence ID" value="MCC2617693.1"/>
    <property type="molecule type" value="Genomic_DNA"/>
</dbReference>
<sequence>MKQLLITSTLCLFSSLVWAGEQIDRTLEAAASGYVEIEHVNGYATIRGWDKNQVQVKGELGDKTDEFIFERDGNEVVIKVEVEKRRGSWTNWGNDDGDKLEIFVPIGSRVSYTSTNADVEVKDINGGASIETVNGEIDVSALQGRVRLEAVNGDINATDLAGDVKIETVNGDIKDRNTRATDVTYESVNGDIDVQAEVEEFRAETVNGDMELNLGTVKLLNVNTVNGSIETQMTLARKADVRATSVGGKIELGFRGDVSAHFDIEAHAGGSISNGLSDDRENKAKYGPGRWLEFSVGGGDGKVDVSTVSGRIKLVRL</sequence>
<accession>A0ABS8GB12</accession>
<evidence type="ECO:0000313" key="4">
    <source>
        <dbReference type="Proteomes" id="UP001520878"/>
    </source>
</evidence>
<keyword evidence="1" id="KW-0732">Signal</keyword>
<keyword evidence="4" id="KW-1185">Reference proteome</keyword>
<dbReference type="InterPro" id="IPR025164">
    <property type="entry name" value="Toastrack_DUF4097"/>
</dbReference>
<feature type="domain" description="DUF4097" evidence="2">
    <location>
        <begin position="50"/>
        <end position="314"/>
    </location>
</feature>
<evidence type="ECO:0000256" key="1">
    <source>
        <dbReference type="SAM" id="SignalP"/>
    </source>
</evidence>
<proteinExistence type="predicted"/>